<reference evidence="2 3" key="2">
    <citation type="journal article" date="2017" name="Nature">
        <title>The Apostasia genome and the evolution of orchids.</title>
        <authorList>
            <person name="Zhang G.Q."/>
            <person name="Liu K.W."/>
            <person name="Li Z."/>
            <person name="Lohaus R."/>
            <person name="Hsiao Y.Y."/>
            <person name="Niu S.C."/>
            <person name="Wang J.Y."/>
            <person name="Lin Y.C."/>
            <person name="Xu Q."/>
            <person name="Chen L.J."/>
            <person name="Yoshida K."/>
            <person name="Fujiwara S."/>
            <person name="Wang Z.W."/>
            <person name="Zhang Y.Q."/>
            <person name="Mitsuda N."/>
            <person name="Wang M."/>
            <person name="Liu G.H."/>
            <person name="Pecoraro L."/>
            <person name="Huang H.X."/>
            <person name="Xiao X.J."/>
            <person name="Lin M."/>
            <person name="Wu X.Y."/>
            <person name="Wu W.L."/>
            <person name="Chen Y.Y."/>
            <person name="Chang S.B."/>
            <person name="Sakamoto S."/>
            <person name="Ohme-Takagi M."/>
            <person name="Yagi M."/>
            <person name="Zeng S.J."/>
            <person name="Shen C.Y."/>
            <person name="Yeh C.M."/>
            <person name="Luo Y.B."/>
            <person name="Tsai W.C."/>
            <person name="Van de Peer Y."/>
            <person name="Liu Z.J."/>
        </authorList>
    </citation>
    <scope>NUCLEOTIDE SEQUENCE [LARGE SCALE GENOMIC DNA]</scope>
    <source>
        <tissue evidence="2">The whole plant</tissue>
    </source>
</reference>
<dbReference type="PANTHER" id="PTHR31476">
    <property type="entry name" value="PROTEIN WHAT'S THIS FACTOR 1 HOMOLOG, CHLOROPLASTIC"/>
    <property type="match status" value="1"/>
</dbReference>
<gene>
    <name evidence="2" type="ORF">MA16_Dca013839</name>
</gene>
<sequence length="407" mass="46830">MAYRLISMSKPSFPPLFSSTNANSTRNCNSFSPSSILPLFNCKRRKKLRKKLSSPRVKPIASSTPRPLPSLDAIIHRDSLFRFISRTRCFLSHQPLHLISLSAAGKLHRELGFSRGRKPSRFAARHPLLLRIFPHPSPYGPPHLSFTPLMESLLSEEKSIFNASEEDRVTVIRKLLMISSGRRIPLAKLHHCRHVLGLPDDFRDRVRKYTDFFRVAVDPDGRHVLELIEWDPALAVSALERDCVADEHRVRRTFKFAIPHGKHLGLDEDDERRMNSLTTLPLISPYTVGSELKPWTVEAEKYRVGVIHEFLSLTVEKRAYIHHIVEFKEEFGLTRHTYHMLLKQPRAFYLAGTEMNWAVFLRDAYNKDGTLIEKGPLVLFEEKLRRYALMKEGEEEVELGVAGAIRV</sequence>
<reference evidence="2 3" key="1">
    <citation type="journal article" date="2016" name="Sci. Rep.">
        <title>The Dendrobium catenatum Lindl. genome sequence provides insights into polysaccharide synthase, floral development and adaptive evolution.</title>
        <authorList>
            <person name="Zhang G.Q."/>
            <person name="Xu Q."/>
            <person name="Bian C."/>
            <person name="Tsai W.C."/>
            <person name="Yeh C.M."/>
            <person name="Liu K.W."/>
            <person name="Yoshida K."/>
            <person name="Zhang L.S."/>
            <person name="Chang S.B."/>
            <person name="Chen F."/>
            <person name="Shi Y."/>
            <person name="Su Y.Y."/>
            <person name="Zhang Y.Q."/>
            <person name="Chen L.J."/>
            <person name="Yin Y."/>
            <person name="Lin M."/>
            <person name="Huang H."/>
            <person name="Deng H."/>
            <person name="Wang Z.W."/>
            <person name="Zhu S.L."/>
            <person name="Zhao X."/>
            <person name="Deng C."/>
            <person name="Niu S.C."/>
            <person name="Huang J."/>
            <person name="Wang M."/>
            <person name="Liu G.H."/>
            <person name="Yang H.J."/>
            <person name="Xiao X.J."/>
            <person name="Hsiao Y.Y."/>
            <person name="Wu W.L."/>
            <person name="Chen Y.Y."/>
            <person name="Mitsuda N."/>
            <person name="Ohme-Takagi M."/>
            <person name="Luo Y.B."/>
            <person name="Van de Peer Y."/>
            <person name="Liu Z.J."/>
        </authorList>
    </citation>
    <scope>NUCLEOTIDE SEQUENCE [LARGE SCALE GENOMIC DNA]</scope>
    <source>
        <tissue evidence="2">The whole plant</tissue>
    </source>
</reference>
<dbReference type="Proteomes" id="UP000233837">
    <property type="component" value="Unassembled WGS sequence"/>
</dbReference>
<dbReference type="AlphaFoldDB" id="A0A2I0WXN8"/>
<dbReference type="Pfam" id="PF11955">
    <property type="entry name" value="PORR"/>
    <property type="match status" value="1"/>
</dbReference>
<dbReference type="EMBL" id="KZ502357">
    <property type="protein sequence ID" value="PKU80424.1"/>
    <property type="molecule type" value="Genomic_DNA"/>
</dbReference>
<accession>A0A2I0WXN8</accession>
<dbReference type="PANTHER" id="PTHR31476:SF14">
    <property type="entry name" value="OS09G0473400 PROTEIN"/>
    <property type="match status" value="1"/>
</dbReference>
<dbReference type="GO" id="GO:0003723">
    <property type="term" value="F:RNA binding"/>
    <property type="evidence" value="ECO:0007669"/>
    <property type="project" value="InterPro"/>
</dbReference>
<feature type="domain" description="PORR" evidence="1">
    <location>
        <begin position="69"/>
        <end position="392"/>
    </location>
</feature>
<name>A0A2I0WXN8_9ASPA</name>
<dbReference type="InterPro" id="IPR045040">
    <property type="entry name" value="PORR_fam"/>
</dbReference>
<evidence type="ECO:0000313" key="2">
    <source>
        <dbReference type="EMBL" id="PKU80424.1"/>
    </source>
</evidence>
<dbReference type="InterPro" id="IPR021099">
    <property type="entry name" value="PORR_domain"/>
</dbReference>
<organism evidence="2 3">
    <name type="scientific">Dendrobium catenatum</name>
    <dbReference type="NCBI Taxonomy" id="906689"/>
    <lineage>
        <taxon>Eukaryota</taxon>
        <taxon>Viridiplantae</taxon>
        <taxon>Streptophyta</taxon>
        <taxon>Embryophyta</taxon>
        <taxon>Tracheophyta</taxon>
        <taxon>Spermatophyta</taxon>
        <taxon>Magnoliopsida</taxon>
        <taxon>Liliopsida</taxon>
        <taxon>Asparagales</taxon>
        <taxon>Orchidaceae</taxon>
        <taxon>Epidendroideae</taxon>
        <taxon>Malaxideae</taxon>
        <taxon>Dendrobiinae</taxon>
        <taxon>Dendrobium</taxon>
    </lineage>
</organism>
<proteinExistence type="predicted"/>
<keyword evidence="3" id="KW-1185">Reference proteome</keyword>
<dbReference type="OrthoDB" id="838682at2759"/>
<evidence type="ECO:0000259" key="1">
    <source>
        <dbReference type="Pfam" id="PF11955"/>
    </source>
</evidence>
<evidence type="ECO:0000313" key="3">
    <source>
        <dbReference type="Proteomes" id="UP000233837"/>
    </source>
</evidence>
<protein>
    <recommendedName>
        <fullName evidence="1">PORR domain-containing protein</fullName>
    </recommendedName>
</protein>